<organism evidence="1 2">
    <name type="scientific">Vitreoscilla stercoraria</name>
    <dbReference type="NCBI Taxonomy" id="61"/>
    <lineage>
        <taxon>Bacteria</taxon>
        <taxon>Pseudomonadati</taxon>
        <taxon>Pseudomonadota</taxon>
        <taxon>Betaproteobacteria</taxon>
        <taxon>Neisseriales</taxon>
        <taxon>Neisseriaceae</taxon>
        <taxon>Vitreoscilla</taxon>
    </lineage>
</organism>
<dbReference type="Proteomes" id="UP000832034">
    <property type="component" value="Chromosome"/>
</dbReference>
<evidence type="ECO:0000313" key="2">
    <source>
        <dbReference type="Proteomes" id="UP000832034"/>
    </source>
</evidence>
<dbReference type="EMBL" id="CP091512">
    <property type="protein sequence ID" value="UOO93158.1"/>
    <property type="molecule type" value="Genomic_DNA"/>
</dbReference>
<name>A0ABY4EBM9_VITST</name>
<proteinExistence type="predicted"/>
<sequence>MSTTTPQPNYELNCDGLSTFLNIAAQTLEKRLYDDELPNAEAIVLQSQAELAIHTLGTMAEFAARDQMANESSQHCPSTLLMAARVMRELGSIMTTVNCAINNNTKRTAKANATIVKST</sequence>
<evidence type="ECO:0000313" key="1">
    <source>
        <dbReference type="EMBL" id="UOO93158.1"/>
    </source>
</evidence>
<keyword evidence="2" id="KW-1185">Reference proteome</keyword>
<gene>
    <name evidence="1" type="ORF">LVJ81_03755</name>
</gene>
<dbReference type="RefSeq" id="WP_019957488.1">
    <property type="nucleotide sequence ID" value="NZ_CP091512.1"/>
</dbReference>
<reference evidence="1" key="1">
    <citation type="submission" date="2021-12" db="EMBL/GenBank/DDBJ databases">
        <authorList>
            <person name="Veyrier F.J."/>
        </authorList>
    </citation>
    <scope>NUCLEOTIDE SEQUENCE</scope>
    <source>
        <strain evidence="1">SAG 1488-6</strain>
    </source>
</reference>
<reference evidence="1" key="2">
    <citation type="journal article" date="2022" name="Res Sq">
        <title>Evolution of multicellular longitudinally dividing oral cavity symbionts (Neisseriaceae).</title>
        <authorList>
            <person name="Nyongesa S."/>
            <person name="Weber P."/>
            <person name="Bernet E."/>
            <person name="Pullido F."/>
            <person name="Nieckarz M."/>
            <person name="Delaby M."/>
            <person name="Nieves C."/>
            <person name="Viehboeck T."/>
            <person name="Krause N."/>
            <person name="Rivera-Millot A."/>
            <person name="Nakamura A."/>
            <person name="Vischer N."/>
            <person name="VanNieuwenhze M."/>
            <person name="Brun Y."/>
            <person name="Cava F."/>
            <person name="Bulgheresi S."/>
            <person name="Veyrier F."/>
        </authorList>
    </citation>
    <scope>NUCLEOTIDE SEQUENCE</scope>
    <source>
        <strain evidence="1">SAG 1488-6</strain>
    </source>
</reference>
<protein>
    <submittedName>
        <fullName evidence="1">Uncharacterized protein</fullName>
    </submittedName>
</protein>
<accession>A0ABY4EBM9</accession>